<dbReference type="RefSeq" id="WP_092937113.1">
    <property type="nucleotide sequence ID" value="NZ_FONX01000001.1"/>
</dbReference>
<keyword evidence="10" id="KW-0472">Membrane</keyword>
<evidence type="ECO:0000256" key="5">
    <source>
        <dbReference type="ARBA" id="ARBA00022597"/>
    </source>
</evidence>
<comment type="subcellular location">
    <subcellularLocation>
        <location evidence="1">Cell membrane</location>
        <topology evidence="1">Peripheral membrane protein</topology>
    </subcellularLocation>
</comment>
<dbReference type="Gene3D" id="3.40.50.300">
    <property type="entry name" value="P-loop containing nucleotide triphosphate hydrolases"/>
    <property type="match status" value="2"/>
</dbReference>
<reference evidence="14" key="1">
    <citation type="submission" date="2016-10" db="EMBL/GenBank/DDBJ databases">
        <authorList>
            <person name="Varghese N."/>
            <person name="Submissions S."/>
        </authorList>
    </citation>
    <scope>NUCLEOTIDE SEQUENCE [LARGE SCALE GENOMIC DNA]</scope>
    <source>
        <strain evidence="14">DSM 27981</strain>
    </source>
</reference>
<dbReference type="STRING" id="1177982.SAMN04489711_101434"/>
<evidence type="ECO:0000256" key="1">
    <source>
        <dbReference type="ARBA" id="ARBA00004202"/>
    </source>
</evidence>
<feature type="domain" description="ABC transporter" evidence="12">
    <location>
        <begin position="22"/>
        <end position="253"/>
    </location>
</feature>
<dbReference type="PROSITE" id="PS00211">
    <property type="entry name" value="ABC_TRANSPORTER_1"/>
    <property type="match status" value="2"/>
</dbReference>
<dbReference type="InterPro" id="IPR017871">
    <property type="entry name" value="ABC_transporter-like_CS"/>
</dbReference>
<dbReference type="Pfam" id="PF00005">
    <property type="entry name" value="ABC_tran"/>
    <property type="match status" value="2"/>
</dbReference>
<evidence type="ECO:0000256" key="2">
    <source>
        <dbReference type="ARBA" id="ARBA00022448"/>
    </source>
</evidence>
<gene>
    <name evidence="13" type="ORF">SAMN04489711_101434</name>
</gene>
<dbReference type="FunFam" id="3.40.50.300:FF:000127">
    <property type="entry name" value="Ribose import ATP-binding protein RbsA"/>
    <property type="match status" value="1"/>
</dbReference>
<keyword evidence="6" id="KW-0677">Repeat</keyword>
<name>A0A1I1ZZ19_9BURK</name>
<dbReference type="AlphaFoldDB" id="A0A1I1ZZ19"/>
<proteinExistence type="predicted"/>
<evidence type="ECO:0000313" key="13">
    <source>
        <dbReference type="EMBL" id="SFE36915.1"/>
    </source>
</evidence>
<dbReference type="CDD" id="cd03216">
    <property type="entry name" value="ABC_Carb_Monos_I"/>
    <property type="match status" value="1"/>
</dbReference>
<keyword evidence="9" id="KW-1278">Translocase</keyword>
<dbReference type="SUPFAM" id="SSF52540">
    <property type="entry name" value="P-loop containing nucleoside triphosphate hydrolases"/>
    <property type="match status" value="2"/>
</dbReference>
<protein>
    <submittedName>
        <fullName evidence="13">Nucleoside ABC transporter ATP-binding protein</fullName>
    </submittedName>
</protein>
<evidence type="ECO:0000256" key="3">
    <source>
        <dbReference type="ARBA" id="ARBA00022475"/>
    </source>
</evidence>
<evidence type="ECO:0000256" key="11">
    <source>
        <dbReference type="SAM" id="MobiDB-lite"/>
    </source>
</evidence>
<keyword evidence="14" id="KW-1185">Reference proteome</keyword>
<keyword evidence="3" id="KW-1003">Cell membrane</keyword>
<evidence type="ECO:0000256" key="10">
    <source>
        <dbReference type="ARBA" id="ARBA00023136"/>
    </source>
</evidence>
<dbReference type="InterPro" id="IPR027417">
    <property type="entry name" value="P-loop_NTPase"/>
</dbReference>
<keyword evidence="7" id="KW-0547">Nucleotide-binding</keyword>
<evidence type="ECO:0000256" key="8">
    <source>
        <dbReference type="ARBA" id="ARBA00022840"/>
    </source>
</evidence>
<dbReference type="SMART" id="SM00382">
    <property type="entry name" value="AAA"/>
    <property type="match status" value="1"/>
</dbReference>
<dbReference type="GO" id="GO:0016887">
    <property type="term" value="F:ATP hydrolysis activity"/>
    <property type="evidence" value="ECO:0007669"/>
    <property type="project" value="InterPro"/>
</dbReference>
<evidence type="ECO:0000313" key="14">
    <source>
        <dbReference type="Proteomes" id="UP000199119"/>
    </source>
</evidence>
<keyword evidence="5" id="KW-0762">Sugar transport</keyword>
<dbReference type="GO" id="GO:0005524">
    <property type="term" value="F:ATP binding"/>
    <property type="evidence" value="ECO:0007669"/>
    <property type="project" value="UniProtKB-KW"/>
</dbReference>
<keyword evidence="2" id="KW-0813">Transport</keyword>
<dbReference type="PANTHER" id="PTHR43790:SF4">
    <property type="entry name" value="GUANOSINE IMPORT ATP-BINDING PROTEIN NUPO"/>
    <property type="match status" value="1"/>
</dbReference>
<feature type="region of interest" description="Disordered" evidence="11">
    <location>
        <begin position="1"/>
        <end position="21"/>
    </location>
</feature>
<evidence type="ECO:0000256" key="7">
    <source>
        <dbReference type="ARBA" id="ARBA00022741"/>
    </source>
</evidence>
<dbReference type="OrthoDB" id="9776369at2"/>
<evidence type="ECO:0000256" key="9">
    <source>
        <dbReference type="ARBA" id="ARBA00022967"/>
    </source>
</evidence>
<dbReference type="InterPro" id="IPR050107">
    <property type="entry name" value="ABC_carbohydrate_import_ATPase"/>
</dbReference>
<evidence type="ECO:0000259" key="12">
    <source>
        <dbReference type="PROSITE" id="PS50893"/>
    </source>
</evidence>
<organism evidence="13 14">
    <name type="scientific">Paracidovorax wautersii</name>
    <dbReference type="NCBI Taxonomy" id="1177982"/>
    <lineage>
        <taxon>Bacteria</taxon>
        <taxon>Pseudomonadati</taxon>
        <taxon>Pseudomonadota</taxon>
        <taxon>Betaproteobacteria</taxon>
        <taxon>Burkholderiales</taxon>
        <taxon>Comamonadaceae</taxon>
        <taxon>Paracidovorax</taxon>
    </lineage>
</organism>
<dbReference type="GO" id="GO:0005886">
    <property type="term" value="C:plasma membrane"/>
    <property type="evidence" value="ECO:0007669"/>
    <property type="project" value="UniProtKB-SubCell"/>
</dbReference>
<feature type="compositionally biased region" description="Low complexity" evidence="11">
    <location>
        <begin position="1"/>
        <end position="20"/>
    </location>
</feature>
<evidence type="ECO:0000256" key="6">
    <source>
        <dbReference type="ARBA" id="ARBA00022737"/>
    </source>
</evidence>
<dbReference type="PANTHER" id="PTHR43790">
    <property type="entry name" value="CARBOHYDRATE TRANSPORT ATP-BINDING PROTEIN MG119-RELATED"/>
    <property type="match status" value="1"/>
</dbReference>
<sequence>MNPSVSPSAADPGGAGAAPPRLQLSGITKRYPAVVANDGVSLTVRPGEVHAVLGENGAGKSTLMKIIYGAVKPDEGAIHFNGQPVHIRNPQEARALGIAMVFQHFSLFDTLTVAENVWLGLDKSLTLAEVTARITATAAEYGLDIDPQRPVHTLSVGEMQRVEIIRALLTQPQLLILDEPTSVLTPQAVEKLFVVLRKLASEGCSILYISHKLHEIRALCTACTVLRGGKVTGVCNPAEESNASLSRLMIGAEPPALSHRPARLGGTVLRVQALSLPRTDPFGVDLTDLDFEVRAGEVVGIAGVSGNGQKELLYALSGEDQRAHPAMVQVGGQPAGRLNPRQRRALGLHFVPEERLGRGAVPTMGLAHNLLLTRSNCVGAGGWIRTGALADHARSIIERFRVKAGGPNAAARSLSGGNLQKFIVGREIDANPKLLIVSQPTWGVDVGAAAQIRGEILALRDAGCAVLVLSEELDELFEISDRLHVVAKGHLSPSIDRQDATVERIGEWMSGLWHADVQSHLGQIQSQAQAGEVAHA</sequence>
<dbReference type="EMBL" id="FONX01000001">
    <property type="protein sequence ID" value="SFE36915.1"/>
    <property type="molecule type" value="Genomic_DNA"/>
</dbReference>
<feature type="domain" description="ABC transporter" evidence="12">
    <location>
        <begin position="271"/>
        <end position="513"/>
    </location>
</feature>
<evidence type="ECO:0000256" key="4">
    <source>
        <dbReference type="ARBA" id="ARBA00022519"/>
    </source>
</evidence>
<dbReference type="InterPro" id="IPR003439">
    <property type="entry name" value="ABC_transporter-like_ATP-bd"/>
</dbReference>
<accession>A0A1I1ZZ19</accession>
<dbReference type="PROSITE" id="PS50893">
    <property type="entry name" value="ABC_TRANSPORTER_2"/>
    <property type="match status" value="2"/>
</dbReference>
<dbReference type="InterPro" id="IPR003593">
    <property type="entry name" value="AAA+_ATPase"/>
</dbReference>
<keyword evidence="8 13" id="KW-0067">ATP-binding</keyword>
<dbReference type="CDD" id="cd03215">
    <property type="entry name" value="ABC_Carb_Monos_II"/>
    <property type="match status" value="1"/>
</dbReference>
<dbReference type="Proteomes" id="UP000199119">
    <property type="component" value="Unassembled WGS sequence"/>
</dbReference>
<keyword evidence="4" id="KW-0997">Cell inner membrane</keyword>